<dbReference type="SMART" id="SM00320">
    <property type="entry name" value="WD40"/>
    <property type="match status" value="2"/>
</dbReference>
<dbReference type="AlphaFoldDB" id="A0A0P1AN54"/>
<dbReference type="Gene3D" id="2.130.10.10">
    <property type="entry name" value="YVTN repeat-like/Quinoprotein amine dehydrogenase"/>
    <property type="match status" value="1"/>
</dbReference>
<dbReference type="OMA" id="PWQSKTQ"/>
<dbReference type="GeneID" id="36407585"/>
<dbReference type="RefSeq" id="XP_024578606.1">
    <property type="nucleotide sequence ID" value="XM_024728095.1"/>
</dbReference>
<organism evidence="1 2">
    <name type="scientific">Plasmopara halstedii</name>
    <name type="common">Downy mildew of sunflower</name>
    <dbReference type="NCBI Taxonomy" id="4781"/>
    <lineage>
        <taxon>Eukaryota</taxon>
        <taxon>Sar</taxon>
        <taxon>Stramenopiles</taxon>
        <taxon>Oomycota</taxon>
        <taxon>Peronosporomycetes</taxon>
        <taxon>Peronosporales</taxon>
        <taxon>Peronosporaceae</taxon>
        <taxon>Plasmopara</taxon>
    </lineage>
</organism>
<proteinExistence type="predicted"/>
<dbReference type="OrthoDB" id="71006at2759"/>
<reference evidence="2" key="1">
    <citation type="submission" date="2014-09" db="EMBL/GenBank/DDBJ databases">
        <authorList>
            <person name="Sharma Rahul"/>
            <person name="Thines Marco"/>
        </authorList>
    </citation>
    <scope>NUCLEOTIDE SEQUENCE [LARGE SCALE GENOMIC DNA]</scope>
</reference>
<sequence length="1158" mass="126600">MRRVNLPRGSFYDIQRDVGCVDLLTHLGIGDKKPCAFVNAAFHPLKPWIAAIEQKGSGIVWNYDTGEIVAEFDLGESQALDDDEVHASEIGEDVMDSEPTGSFNPASAAKGLLSRAAASPSARSVQGAATAAKELLSPAAQMPGPRTCFDEWLVIVSRSHIVICDLNQNGLVHHLDPEALHRSRPSSVAILPTGLLAIGCQDGKIQIWSPWQSKVVGILDSGSQRDVQQLVLLTTAPILMKRNGSESLPGAETRLSTQLHYLACATLDGYIVTWRVSLNASRASCQCIKMSQMELRDVFRQFDTVNGVHELNFHPHHNIMTAACRDGTLFFFDVAPLLDSNKSPRLFGLLPNSKLQSIVVLPGTQKSRFMTLSVSASNSTLIVSEIKARSRYCGKDNVPTIFTEFASSNVQESRDLRSLINLMPNKKFKPVSLTRSVRNPDTVCCLTSYGLLVLKTSFLAASTPLFIPRGSKDNLAVGFPSLMAFEVRALGDNLQDKVQVHKVRNEAEAEALPTIERSQVPQLHYSPWQNGYLAALLPLSGYLEILQIGLKPVPPNTVDLDTIFVAHAFGFAWHPSLPLFAVLSSNKELSTKLVRSNTASSLMPNKRSRFFFGANRTSAASATDDSDARPNRATAKALILSIYKLKGDDAEIELIETCFVSGDTNVLHIFSGPYLGVVKYVDDFNISTETAPQVAPGAIVTRVQGSPASLTRVQRAQSFMLGLSAMSSPRMADLRLTMVSSSHSPSTPPTTANFETAAPACNLTKTFLEFYIWSPTAELAEGETGLRKLTEKFKVDCPLSLEWDTFTQSLCALVYPTFIRVYRFDSTTNDQNSQNDDTASTSIEFLHEIPTVSPALSLHWKHHTLFFSMENEVKCSFVSQKRCFTLDLASQWVLNEAYCATQLSDDDLNQFPRPQIFPAGATTILGVIDQKLVLGGSLQGVHILDLSNRALQCAILVTAGQIEEAAKLAQALCPDAADWLGAVSEAFGHASKVLRLFPTLSISIKVNMCIKHKEHEILTELLDSLIEQECDSPDLTGSSLLQRACIALNRGGMQASLSQICLALLSRKRHNDAIFVASLLQNDEQLVHAYANAEEWGAAFHAAKACISARRAPIAIMPTPETILAEWNASINNPTASWKAILEKQGIRPPISIKLQES</sequence>
<dbReference type="InterPro" id="IPR015943">
    <property type="entry name" value="WD40/YVTN_repeat-like_dom_sf"/>
</dbReference>
<keyword evidence="2" id="KW-1185">Reference proteome</keyword>
<protein>
    <submittedName>
        <fullName evidence="1">WD40/YVTN repeat-like-containing domain</fullName>
    </submittedName>
</protein>
<dbReference type="SUPFAM" id="SSF50978">
    <property type="entry name" value="WD40 repeat-like"/>
    <property type="match status" value="1"/>
</dbReference>
<accession>A0A0P1AN54</accession>
<name>A0A0P1AN54_PLAHL</name>
<dbReference type="InterPro" id="IPR036322">
    <property type="entry name" value="WD40_repeat_dom_sf"/>
</dbReference>
<evidence type="ECO:0000313" key="1">
    <source>
        <dbReference type="EMBL" id="CEG42237.1"/>
    </source>
</evidence>
<dbReference type="InterPro" id="IPR001680">
    <property type="entry name" value="WD40_rpt"/>
</dbReference>
<dbReference type="Proteomes" id="UP000054928">
    <property type="component" value="Unassembled WGS sequence"/>
</dbReference>
<evidence type="ECO:0000313" key="2">
    <source>
        <dbReference type="Proteomes" id="UP000054928"/>
    </source>
</evidence>
<dbReference type="EMBL" id="CCYD01000610">
    <property type="protein sequence ID" value="CEG42237.1"/>
    <property type="molecule type" value="Genomic_DNA"/>
</dbReference>
<dbReference type="STRING" id="4781.A0A0P1AN54"/>